<dbReference type="SMART" id="SM00271">
    <property type="entry name" value="DnaJ"/>
    <property type="match status" value="1"/>
</dbReference>
<dbReference type="PRINTS" id="PR00625">
    <property type="entry name" value="JDOMAIN"/>
</dbReference>
<dbReference type="InterPro" id="IPR001623">
    <property type="entry name" value="DnaJ_domain"/>
</dbReference>
<gene>
    <name evidence="4" type="ORF">SeLEV6574_g04626</name>
    <name evidence="3" type="ORF">SeMB42_g05387</name>
</gene>
<dbReference type="PROSITE" id="PS50076">
    <property type="entry name" value="DNAJ_2"/>
    <property type="match status" value="1"/>
</dbReference>
<dbReference type="GO" id="GO:0044183">
    <property type="term" value="F:protein folding chaperone"/>
    <property type="evidence" value="ECO:0007669"/>
    <property type="project" value="TreeGrafter"/>
</dbReference>
<keyword evidence="5" id="KW-1185">Reference proteome</keyword>
<sequence>MLEKTFYEELDISSNATTDDIKKAYKKSALKCHPDKNGGDRREDFQRLAEIYEILVDPARRRAYDESLQRPSQPRAPPSHRTDPFELFEQLFNDDDFFGSGFIGGFNRRTRAFFDDDANVFDTSRFGRGFGSTRSSHSLFANFDDFFATTASSSRLALPHRPIYHTAVSSRPSNSRSRSHQQGHGDHRLPPQEAPRSDRTVSYGRFDDSGRFFWVKQTESFDPVTNRWILLPTE</sequence>
<dbReference type="PANTHER" id="PTHR43948">
    <property type="entry name" value="DNAJ HOMOLOG SUBFAMILY B"/>
    <property type="match status" value="1"/>
</dbReference>
<dbReference type="Gene3D" id="1.10.287.110">
    <property type="entry name" value="DnaJ domain"/>
    <property type="match status" value="1"/>
</dbReference>
<dbReference type="Pfam" id="PF00226">
    <property type="entry name" value="DnaJ"/>
    <property type="match status" value="1"/>
</dbReference>
<evidence type="ECO:0000259" key="2">
    <source>
        <dbReference type="PROSITE" id="PS50076"/>
    </source>
</evidence>
<dbReference type="Proteomes" id="UP000317494">
    <property type="component" value="Unassembled WGS sequence"/>
</dbReference>
<dbReference type="STRING" id="286115.A0A507CYH1"/>
<comment type="caution">
    <text evidence="4">The sequence shown here is derived from an EMBL/GenBank/DDBJ whole genome shotgun (WGS) entry which is preliminary data.</text>
</comment>
<dbReference type="Proteomes" id="UP000320475">
    <property type="component" value="Unassembled WGS sequence"/>
</dbReference>
<evidence type="ECO:0000256" key="1">
    <source>
        <dbReference type="SAM" id="MobiDB-lite"/>
    </source>
</evidence>
<dbReference type="EMBL" id="QEAN01000254">
    <property type="protein sequence ID" value="TPX41849.1"/>
    <property type="molecule type" value="Genomic_DNA"/>
</dbReference>
<dbReference type="OrthoDB" id="10250354at2759"/>
<feature type="domain" description="J" evidence="2">
    <location>
        <begin position="5"/>
        <end position="68"/>
    </location>
</feature>
<dbReference type="GO" id="GO:0051082">
    <property type="term" value="F:unfolded protein binding"/>
    <property type="evidence" value="ECO:0007669"/>
    <property type="project" value="TreeGrafter"/>
</dbReference>
<name>A0A507CYH1_9FUNG</name>
<evidence type="ECO:0000313" key="3">
    <source>
        <dbReference type="EMBL" id="TPX41849.1"/>
    </source>
</evidence>
<evidence type="ECO:0000313" key="4">
    <source>
        <dbReference type="EMBL" id="TPX44223.1"/>
    </source>
</evidence>
<evidence type="ECO:0000313" key="5">
    <source>
        <dbReference type="Proteomes" id="UP000317494"/>
    </source>
</evidence>
<dbReference type="GO" id="GO:0005737">
    <property type="term" value="C:cytoplasm"/>
    <property type="evidence" value="ECO:0007669"/>
    <property type="project" value="TreeGrafter"/>
</dbReference>
<dbReference type="InterPro" id="IPR036869">
    <property type="entry name" value="J_dom_sf"/>
</dbReference>
<evidence type="ECO:0000313" key="6">
    <source>
        <dbReference type="Proteomes" id="UP000320475"/>
    </source>
</evidence>
<dbReference type="PROSITE" id="PS00636">
    <property type="entry name" value="DNAJ_1"/>
    <property type="match status" value="1"/>
</dbReference>
<proteinExistence type="predicted"/>
<accession>A0A507CYH1</accession>
<dbReference type="CDD" id="cd06257">
    <property type="entry name" value="DnaJ"/>
    <property type="match status" value="1"/>
</dbReference>
<dbReference type="PANTHER" id="PTHR43948:SF10">
    <property type="entry name" value="MRJ, ISOFORM E"/>
    <property type="match status" value="1"/>
</dbReference>
<dbReference type="AlphaFoldDB" id="A0A507CYH1"/>
<dbReference type="InterPro" id="IPR018253">
    <property type="entry name" value="DnaJ_domain_CS"/>
</dbReference>
<dbReference type="GO" id="GO:0051087">
    <property type="term" value="F:protein-folding chaperone binding"/>
    <property type="evidence" value="ECO:0007669"/>
    <property type="project" value="TreeGrafter"/>
</dbReference>
<feature type="region of interest" description="Disordered" evidence="1">
    <location>
        <begin position="166"/>
        <end position="201"/>
    </location>
</feature>
<feature type="compositionally biased region" description="Basic and acidic residues" evidence="1">
    <location>
        <begin position="183"/>
        <end position="201"/>
    </location>
</feature>
<dbReference type="SUPFAM" id="SSF46565">
    <property type="entry name" value="Chaperone J-domain"/>
    <property type="match status" value="1"/>
</dbReference>
<reference evidence="5 6" key="1">
    <citation type="journal article" date="2019" name="Sci. Rep.">
        <title>Comparative genomics of chytrid fungi reveal insights into the obligate biotrophic and pathogenic lifestyle of Synchytrium endobioticum.</title>
        <authorList>
            <person name="van de Vossenberg B.T.L.H."/>
            <person name="Warris S."/>
            <person name="Nguyen H.D.T."/>
            <person name="van Gent-Pelzer M.P.E."/>
            <person name="Joly D.L."/>
            <person name="van de Geest H.C."/>
            <person name="Bonants P.J.M."/>
            <person name="Smith D.S."/>
            <person name="Levesque C.A."/>
            <person name="van der Lee T.A.J."/>
        </authorList>
    </citation>
    <scope>NUCLEOTIDE SEQUENCE [LARGE SCALE GENOMIC DNA]</scope>
    <source>
        <strain evidence="4 6">LEV6574</strain>
        <strain evidence="3 5">MB42</strain>
    </source>
</reference>
<organism evidence="4 6">
    <name type="scientific">Synchytrium endobioticum</name>
    <dbReference type="NCBI Taxonomy" id="286115"/>
    <lineage>
        <taxon>Eukaryota</taxon>
        <taxon>Fungi</taxon>
        <taxon>Fungi incertae sedis</taxon>
        <taxon>Chytridiomycota</taxon>
        <taxon>Chytridiomycota incertae sedis</taxon>
        <taxon>Chytridiomycetes</taxon>
        <taxon>Synchytriales</taxon>
        <taxon>Synchytriaceae</taxon>
        <taxon>Synchytrium</taxon>
    </lineage>
</organism>
<dbReference type="VEuPathDB" id="FungiDB:SeMB42_g05387"/>
<protein>
    <recommendedName>
        <fullName evidence="2">J domain-containing protein</fullName>
    </recommendedName>
</protein>
<dbReference type="EMBL" id="QEAM01000192">
    <property type="protein sequence ID" value="TPX44223.1"/>
    <property type="molecule type" value="Genomic_DNA"/>
</dbReference>